<evidence type="ECO:0000256" key="8">
    <source>
        <dbReference type="ARBA" id="ARBA00032554"/>
    </source>
</evidence>
<dbReference type="Gene3D" id="3.30.230.10">
    <property type="match status" value="1"/>
</dbReference>
<dbReference type="SUPFAM" id="SSF54211">
    <property type="entry name" value="Ribosomal protein S5 domain 2-like"/>
    <property type="match status" value="1"/>
</dbReference>
<name>A0A1W2BHK3_9FIRM</name>
<evidence type="ECO:0000313" key="13">
    <source>
        <dbReference type="Proteomes" id="UP000192738"/>
    </source>
</evidence>
<reference evidence="12 13" key="1">
    <citation type="submission" date="2017-04" db="EMBL/GenBank/DDBJ databases">
        <authorList>
            <person name="Afonso C.L."/>
            <person name="Miller P.J."/>
            <person name="Scott M.A."/>
            <person name="Spackman E."/>
            <person name="Goraichik I."/>
            <person name="Dimitrov K.M."/>
            <person name="Suarez D.L."/>
            <person name="Swayne D.E."/>
        </authorList>
    </citation>
    <scope>NUCLEOTIDE SEQUENCE [LARGE SCALE GENOMIC DNA]</scope>
    <source>
        <strain evidence="12 13">DSM 5090</strain>
    </source>
</reference>
<protein>
    <recommendedName>
        <fullName evidence="3 9">4-diphosphocytidyl-2-C-methyl-D-erythritol kinase</fullName>
        <shortName evidence="9">CMK</shortName>
        <ecNumber evidence="2 9">2.7.1.148</ecNumber>
    </recommendedName>
    <alternativeName>
        <fullName evidence="8 9">4-(cytidine-5'-diphospho)-2-C-methyl-D-erythritol kinase</fullName>
    </alternativeName>
</protein>
<dbReference type="InterPro" id="IPR013750">
    <property type="entry name" value="GHMP_kinase_C_dom"/>
</dbReference>
<evidence type="ECO:0000256" key="2">
    <source>
        <dbReference type="ARBA" id="ARBA00012052"/>
    </source>
</evidence>
<dbReference type="Pfam" id="PF08544">
    <property type="entry name" value="GHMP_kinases_C"/>
    <property type="match status" value="1"/>
</dbReference>
<dbReference type="InterPro" id="IPR006204">
    <property type="entry name" value="GHMP_kinase_N_dom"/>
</dbReference>
<proteinExistence type="inferred from homology"/>
<feature type="active site" evidence="9">
    <location>
        <position position="8"/>
    </location>
</feature>
<dbReference type="Proteomes" id="UP000192738">
    <property type="component" value="Unassembled WGS sequence"/>
</dbReference>
<dbReference type="InterPro" id="IPR036554">
    <property type="entry name" value="GHMP_kinase_C_sf"/>
</dbReference>
<dbReference type="InterPro" id="IPR020568">
    <property type="entry name" value="Ribosomal_Su5_D2-typ_SF"/>
</dbReference>
<dbReference type="PIRSF" id="PIRSF010376">
    <property type="entry name" value="IspE"/>
    <property type="match status" value="1"/>
</dbReference>
<comment type="similarity">
    <text evidence="1 9">Belongs to the GHMP kinase family. IspE subfamily.</text>
</comment>
<keyword evidence="13" id="KW-1185">Reference proteome</keyword>
<dbReference type="GO" id="GO:0050515">
    <property type="term" value="F:4-(cytidine 5'-diphospho)-2-C-methyl-D-erythritol kinase activity"/>
    <property type="evidence" value="ECO:0007669"/>
    <property type="project" value="UniProtKB-UniRule"/>
</dbReference>
<comment type="pathway">
    <text evidence="9">Isoprenoid biosynthesis; isopentenyl diphosphate biosynthesis via DXP pathway; isopentenyl diphosphate from 1-deoxy-D-xylulose 5-phosphate: step 3/6.</text>
</comment>
<dbReference type="InterPro" id="IPR004424">
    <property type="entry name" value="IspE"/>
</dbReference>
<dbReference type="GO" id="GO:0019288">
    <property type="term" value="P:isopentenyl diphosphate biosynthetic process, methylerythritol 4-phosphate pathway"/>
    <property type="evidence" value="ECO:0007669"/>
    <property type="project" value="UniProtKB-UniRule"/>
</dbReference>
<keyword evidence="7 9" id="KW-0067">ATP-binding</keyword>
<dbReference type="AlphaFoldDB" id="A0A1W2BHK3"/>
<comment type="function">
    <text evidence="9">Catalyzes the phosphorylation of the position 2 hydroxy group of 4-diphosphocytidyl-2C-methyl-D-erythritol.</text>
</comment>
<dbReference type="EMBL" id="FWXI01000007">
    <property type="protein sequence ID" value="SMC72423.1"/>
    <property type="molecule type" value="Genomic_DNA"/>
</dbReference>
<evidence type="ECO:0000256" key="3">
    <source>
        <dbReference type="ARBA" id="ARBA00017473"/>
    </source>
</evidence>
<keyword evidence="9" id="KW-0414">Isoprene biosynthesis</keyword>
<keyword evidence="5 9" id="KW-0547">Nucleotide-binding</keyword>
<evidence type="ECO:0000256" key="9">
    <source>
        <dbReference type="HAMAP-Rule" id="MF_00061"/>
    </source>
</evidence>
<feature type="active site" evidence="9">
    <location>
        <position position="133"/>
    </location>
</feature>
<evidence type="ECO:0000256" key="4">
    <source>
        <dbReference type="ARBA" id="ARBA00022679"/>
    </source>
</evidence>
<dbReference type="SUPFAM" id="SSF55060">
    <property type="entry name" value="GHMP Kinase, C-terminal domain"/>
    <property type="match status" value="1"/>
</dbReference>
<evidence type="ECO:0000256" key="7">
    <source>
        <dbReference type="ARBA" id="ARBA00022840"/>
    </source>
</evidence>
<gene>
    <name evidence="9" type="primary">ispE</name>
    <name evidence="12" type="ORF">SAMN04488500_107193</name>
</gene>
<dbReference type="UniPathway" id="UPA00056">
    <property type="reaction ID" value="UER00094"/>
</dbReference>
<evidence type="ECO:0000256" key="5">
    <source>
        <dbReference type="ARBA" id="ARBA00022741"/>
    </source>
</evidence>
<keyword evidence="6 9" id="KW-0418">Kinase</keyword>
<dbReference type="EC" id="2.7.1.148" evidence="2 9"/>
<comment type="catalytic activity">
    <reaction evidence="9">
        <text>4-CDP-2-C-methyl-D-erythritol + ATP = 4-CDP-2-C-methyl-D-erythritol 2-phosphate + ADP + H(+)</text>
        <dbReference type="Rhea" id="RHEA:18437"/>
        <dbReference type="ChEBI" id="CHEBI:15378"/>
        <dbReference type="ChEBI" id="CHEBI:30616"/>
        <dbReference type="ChEBI" id="CHEBI:57823"/>
        <dbReference type="ChEBI" id="CHEBI:57919"/>
        <dbReference type="ChEBI" id="CHEBI:456216"/>
        <dbReference type="EC" id="2.7.1.148"/>
    </reaction>
</comment>
<dbReference type="HAMAP" id="MF_00061">
    <property type="entry name" value="IspE"/>
    <property type="match status" value="1"/>
</dbReference>
<dbReference type="PANTHER" id="PTHR43527">
    <property type="entry name" value="4-DIPHOSPHOCYTIDYL-2-C-METHYL-D-ERYTHRITOL KINASE, CHLOROPLASTIC"/>
    <property type="match status" value="1"/>
</dbReference>
<evidence type="ECO:0000256" key="1">
    <source>
        <dbReference type="ARBA" id="ARBA00009684"/>
    </source>
</evidence>
<feature type="binding site" evidence="9">
    <location>
        <begin position="91"/>
        <end position="101"/>
    </location>
    <ligand>
        <name>ATP</name>
        <dbReference type="ChEBI" id="CHEBI:30616"/>
    </ligand>
</feature>
<sequence>MTIKAYAKINLALDVLYKRPDGYHEVAMIMQAISLNDTVALTSQPATINLSVNIPSLAADTSNLAYRAAALLKEYTQTEQGVHIYLEKRIPLAAGLAGGSADAAAVLKGLNQLWELNLSLDELSKLAARLGSDVPFCLYNGTMLATGRGEVLEPLPPMPHCYVVLAKPAIEVPTAWVYGQFRASEVCVRPDITAMREALVSSSLAGVARHLANALESVTIPAHPEILKIKEDMLAYGAMAALMSGSGPTVFGLSECLEQAEQIAGQLRSQGVPEVFIAETVSKVE</sequence>
<dbReference type="STRING" id="112901.SAMN04488500_107193"/>
<evidence type="ECO:0000259" key="11">
    <source>
        <dbReference type="Pfam" id="PF08544"/>
    </source>
</evidence>
<dbReference type="NCBIfam" id="TIGR00154">
    <property type="entry name" value="ispE"/>
    <property type="match status" value="1"/>
</dbReference>
<dbReference type="Gene3D" id="3.30.70.890">
    <property type="entry name" value="GHMP kinase, C-terminal domain"/>
    <property type="match status" value="1"/>
</dbReference>
<dbReference type="GO" id="GO:0016114">
    <property type="term" value="P:terpenoid biosynthetic process"/>
    <property type="evidence" value="ECO:0007669"/>
    <property type="project" value="UniProtKB-UniRule"/>
</dbReference>
<feature type="domain" description="GHMP kinase N-terminal" evidence="10">
    <location>
        <begin position="63"/>
        <end position="141"/>
    </location>
</feature>
<dbReference type="Pfam" id="PF00288">
    <property type="entry name" value="GHMP_kinases_N"/>
    <property type="match status" value="1"/>
</dbReference>
<dbReference type="InterPro" id="IPR014721">
    <property type="entry name" value="Ribsml_uS5_D2-typ_fold_subgr"/>
</dbReference>
<keyword evidence="4 9" id="KW-0808">Transferase</keyword>
<feature type="domain" description="GHMP kinase C-terminal" evidence="11">
    <location>
        <begin position="195"/>
        <end position="271"/>
    </location>
</feature>
<evidence type="ECO:0000259" key="10">
    <source>
        <dbReference type="Pfam" id="PF00288"/>
    </source>
</evidence>
<evidence type="ECO:0000256" key="6">
    <source>
        <dbReference type="ARBA" id="ARBA00022777"/>
    </source>
</evidence>
<dbReference type="PANTHER" id="PTHR43527:SF2">
    <property type="entry name" value="4-DIPHOSPHOCYTIDYL-2-C-METHYL-D-ERYTHRITOL KINASE, CHLOROPLASTIC"/>
    <property type="match status" value="1"/>
</dbReference>
<organism evidence="12 13">
    <name type="scientific">Sporomusa malonica</name>
    <dbReference type="NCBI Taxonomy" id="112901"/>
    <lineage>
        <taxon>Bacteria</taxon>
        <taxon>Bacillati</taxon>
        <taxon>Bacillota</taxon>
        <taxon>Negativicutes</taxon>
        <taxon>Selenomonadales</taxon>
        <taxon>Sporomusaceae</taxon>
        <taxon>Sporomusa</taxon>
    </lineage>
</organism>
<evidence type="ECO:0000313" key="12">
    <source>
        <dbReference type="EMBL" id="SMC72423.1"/>
    </source>
</evidence>
<dbReference type="GO" id="GO:0005524">
    <property type="term" value="F:ATP binding"/>
    <property type="evidence" value="ECO:0007669"/>
    <property type="project" value="UniProtKB-UniRule"/>
</dbReference>
<accession>A0A1W2BHK3</accession>